<organism evidence="2 3">
    <name type="scientific">Capnocytophaga haemolytica</name>
    <dbReference type="NCBI Taxonomy" id="45243"/>
    <lineage>
        <taxon>Bacteria</taxon>
        <taxon>Pseudomonadati</taxon>
        <taxon>Bacteroidota</taxon>
        <taxon>Flavobacteriia</taxon>
        <taxon>Flavobacteriales</taxon>
        <taxon>Flavobacteriaceae</taxon>
        <taxon>Capnocytophaga</taxon>
    </lineage>
</organism>
<accession>A0AAX2H0J3</accession>
<proteinExistence type="predicted"/>
<evidence type="ECO:0000256" key="1">
    <source>
        <dbReference type="SAM" id="SignalP"/>
    </source>
</evidence>
<keyword evidence="1" id="KW-0732">Signal</keyword>
<dbReference type="EMBL" id="LT906449">
    <property type="protein sequence ID" value="SNV15239.1"/>
    <property type="molecule type" value="Genomic_DNA"/>
</dbReference>
<protein>
    <submittedName>
        <fullName evidence="2">Uncharacterized protein</fullName>
    </submittedName>
</protein>
<name>A0AAX2H0J3_9FLAO</name>
<dbReference type="RefSeq" id="WP_159429715.1">
    <property type="nucleotide sequence ID" value="NZ_CP014227.1"/>
</dbReference>
<gene>
    <name evidence="2" type="ORF">SAMEA44541418_02027</name>
</gene>
<dbReference type="Proteomes" id="UP000215539">
    <property type="component" value="Chromosome 1"/>
</dbReference>
<sequence length="50" mass="5961">MKKLFSLLCLSYASLSLAQMPLDWKIYELEGKVQKLSIYNRFYDDRGRVE</sequence>
<evidence type="ECO:0000313" key="2">
    <source>
        <dbReference type="EMBL" id="SNV15239.1"/>
    </source>
</evidence>
<feature type="chain" id="PRO_5044016148" evidence="1">
    <location>
        <begin position="19"/>
        <end position="50"/>
    </location>
</feature>
<feature type="signal peptide" evidence="1">
    <location>
        <begin position="1"/>
        <end position="18"/>
    </location>
</feature>
<dbReference type="AlphaFoldDB" id="A0AAX2H0J3"/>
<evidence type="ECO:0000313" key="3">
    <source>
        <dbReference type="Proteomes" id="UP000215539"/>
    </source>
</evidence>
<reference evidence="2 3" key="1">
    <citation type="submission" date="2017-06" db="EMBL/GenBank/DDBJ databases">
        <authorList>
            <consortium name="Pathogen Informatics"/>
        </authorList>
    </citation>
    <scope>NUCLEOTIDE SEQUENCE [LARGE SCALE GENOMIC DNA]</scope>
    <source>
        <strain evidence="2 3">NCTC12947</strain>
    </source>
</reference>